<dbReference type="Proteomes" id="UP000307720">
    <property type="component" value="Unassembled WGS sequence"/>
</dbReference>
<name>A0AC61R323_9FIRM</name>
<proteinExistence type="predicted"/>
<dbReference type="EMBL" id="SRZB01000001">
    <property type="protein sequence ID" value="TGY00690.1"/>
    <property type="molecule type" value="Genomic_DNA"/>
</dbReference>
<keyword evidence="2" id="KW-1185">Reference proteome</keyword>
<organism evidence="1 2">
    <name type="scientific">Hominisplanchenecus murintestinalis</name>
    <dbReference type="NCBI Taxonomy" id="2941517"/>
    <lineage>
        <taxon>Bacteria</taxon>
        <taxon>Bacillati</taxon>
        <taxon>Bacillota</taxon>
        <taxon>Clostridia</taxon>
        <taxon>Lachnospirales</taxon>
        <taxon>Lachnospiraceae</taxon>
        <taxon>Hominisplanchenecus</taxon>
    </lineage>
</organism>
<reference evidence="1" key="1">
    <citation type="submission" date="2019-04" db="EMBL/GenBank/DDBJ databases">
        <title>Microbes associate with the intestines of laboratory mice.</title>
        <authorList>
            <person name="Navarre W."/>
            <person name="Wong E."/>
            <person name="Huang K."/>
            <person name="Tropini C."/>
            <person name="Ng K."/>
            <person name="Yu B."/>
        </authorList>
    </citation>
    <scope>NUCLEOTIDE SEQUENCE</scope>
    <source>
        <strain evidence="1">NM72_1-8</strain>
    </source>
</reference>
<comment type="caution">
    <text evidence="1">The sequence shown here is derived from an EMBL/GenBank/DDBJ whole genome shotgun (WGS) entry which is preliminary data.</text>
</comment>
<evidence type="ECO:0000313" key="1">
    <source>
        <dbReference type="EMBL" id="TGY00690.1"/>
    </source>
</evidence>
<accession>A0AC61R323</accession>
<evidence type="ECO:0000313" key="2">
    <source>
        <dbReference type="Proteomes" id="UP000307720"/>
    </source>
</evidence>
<sequence length="256" mass="26401">MFGDEFQAAGNAAKNKLGLLEKNPLGYVMSSIMAGLYIAFGSILMGVVGGTFTAGGAYSTKLVCGLVFSVGLCFVIMAGAELFTGNNFVMACGALKKEVSWGKAVKLWIVCYLGNLIGSVVGGGLFTLTGLATGDVGAFLANAAAAKIAGEPMQLFAKAILCNICVCLAVWCSIKMKTEGGKIAMAVAGVVTFVTCGFEHSIANMTFFTIGLLNPNGAAVNMGGCLYNLLIVTVGNMIGGILFVAVPYYLISKSKK</sequence>
<gene>
    <name evidence="1" type="ORF">E5357_00480</name>
</gene>
<protein>
    <submittedName>
        <fullName evidence="1">Formate/nitrite transporter family protein</fullName>
    </submittedName>
</protein>